<evidence type="ECO:0000313" key="7">
    <source>
        <dbReference type="Proteomes" id="UP001165289"/>
    </source>
</evidence>
<keyword evidence="1 4" id="KW-0479">Metal-binding</keyword>
<dbReference type="PROSITE" id="PS50145">
    <property type="entry name" value="ZF_TRAF"/>
    <property type="match status" value="2"/>
</dbReference>
<evidence type="ECO:0000256" key="4">
    <source>
        <dbReference type="PROSITE-ProRule" id="PRU00207"/>
    </source>
</evidence>
<dbReference type="InterPro" id="IPR013083">
    <property type="entry name" value="Znf_RING/FYVE/PHD"/>
</dbReference>
<comment type="caution">
    <text evidence="6">The sequence shown here is derived from an EMBL/GenBank/DDBJ whole genome shotgun (WGS) entry which is preliminary data.</text>
</comment>
<keyword evidence="6" id="KW-0675">Receptor</keyword>
<dbReference type="PANTHER" id="PTHR10131">
    <property type="entry name" value="TNF RECEPTOR ASSOCIATED FACTOR"/>
    <property type="match status" value="1"/>
</dbReference>
<dbReference type="AlphaFoldDB" id="A0AAV7JPG2"/>
<evidence type="ECO:0000259" key="5">
    <source>
        <dbReference type="PROSITE" id="PS50145"/>
    </source>
</evidence>
<organism evidence="6 7">
    <name type="scientific">Oopsacas minuta</name>
    <dbReference type="NCBI Taxonomy" id="111878"/>
    <lineage>
        <taxon>Eukaryota</taxon>
        <taxon>Metazoa</taxon>
        <taxon>Porifera</taxon>
        <taxon>Hexactinellida</taxon>
        <taxon>Hexasterophora</taxon>
        <taxon>Lyssacinosida</taxon>
        <taxon>Leucopsacidae</taxon>
        <taxon>Oopsacas</taxon>
    </lineage>
</organism>
<dbReference type="GO" id="GO:0008270">
    <property type="term" value="F:zinc ion binding"/>
    <property type="evidence" value="ECO:0007669"/>
    <property type="project" value="UniProtKB-KW"/>
</dbReference>
<evidence type="ECO:0000256" key="1">
    <source>
        <dbReference type="ARBA" id="ARBA00022723"/>
    </source>
</evidence>
<protein>
    <submittedName>
        <fullName evidence="6">TNF receptor-associated factor 4</fullName>
    </submittedName>
</protein>
<sequence>MAEKHSIIVDKIHNINELIYVRFEGKFGGYKSSLLIDDIASYVRSFIICAYCEGVMRNPCGIGNPQTFVCSDCSKEDKGNPLSPDRDVVAQLQANCPLKERGCVWQGILTELEGHLEICPCYKVECDNDCGCIVERGELTSHLENECSLRKVCCEFCNEFYSFGDDNIHELNCLEALVHCPLACEEWIQRGRLQDHVNDICVNLNVGCPFISYGCCENVKVLRKDVDTHCKEFRVEHLEMKTEFLLEENQSLRTNSKFQQDIVNNLVTMVADPASVYHFICQSSYDSSHFWTLTGLSLIDSEWVKGPTFKHQSHSFRIQYKLEKSCIVIGISVILKYTNYFTVKFCTFLMCHNTKKANSHFEFIAEYYPENKNQSVVKNFLHCIKQIVYNIATIPLPLVTDKVVSYQDSVDFEIYFK</sequence>
<evidence type="ECO:0000256" key="3">
    <source>
        <dbReference type="ARBA" id="ARBA00022833"/>
    </source>
</evidence>
<dbReference type="SUPFAM" id="SSF49599">
    <property type="entry name" value="TRAF domain-like"/>
    <property type="match status" value="1"/>
</dbReference>
<evidence type="ECO:0000256" key="2">
    <source>
        <dbReference type="ARBA" id="ARBA00022771"/>
    </source>
</evidence>
<keyword evidence="2 4" id="KW-0863">Zinc-finger</keyword>
<dbReference type="PANTHER" id="PTHR10131:SF94">
    <property type="entry name" value="TNF RECEPTOR-ASSOCIATED FACTOR 4"/>
    <property type="match status" value="1"/>
</dbReference>
<dbReference type="Gene3D" id="3.30.40.10">
    <property type="entry name" value="Zinc/RING finger domain, C3HC4 (zinc finger)"/>
    <property type="match status" value="2"/>
</dbReference>
<accession>A0AAV7JPG2</accession>
<keyword evidence="3 4" id="KW-0862">Zinc</keyword>
<gene>
    <name evidence="6" type="ORF">LOD99_5718</name>
</gene>
<feature type="domain" description="TRAF-type" evidence="5">
    <location>
        <begin position="169"/>
        <end position="215"/>
    </location>
</feature>
<keyword evidence="7" id="KW-1185">Reference proteome</keyword>
<evidence type="ECO:0000313" key="6">
    <source>
        <dbReference type="EMBL" id="KAI6650878.1"/>
    </source>
</evidence>
<feature type="zinc finger region" description="TRAF-type" evidence="4">
    <location>
        <begin position="169"/>
        <end position="215"/>
    </location>
</feature>
<feature type="domain" description="TRAF-type" evidence="5">
    <location>
        <begin position="115"/>
        <end position="157"/>
    </location>
</feature>
<dbReference type="InterPro" id="IPR001293">
    <property type="entry name" value="Znf_TRAF"/>
</dbReference>
<name>A0AAV7JPG2_9METZ</name>
<dbReference type="EMBL" id="JAKMXF010000309">
    <property type="protein sequence ID" value="KAI6650878.1"/>
    <property type="molecule type" value="Genomic_DNA"/>
</dbReference>
<feature type="zinc finger region" description="TRAF-type" evidence="4">
    <location>
        <begin position="115"/>
        <end position="157"/>
    </location>
</feature>
<dbReference type="Pfam" id="PF02176">
    <property type="entry name" value="zf-TRAF"/>
    <property type="match status" value="2"/>
</dbReference>
<reference evidence="6 7" key="1">
    <citation type="journal article" date="2023" name="BMC Biol.">
        <title>The compact genome of the sponge Oopsacas minuta (Hexactinellida) is lacking key metazoan core genes.</title>
        <authorList>
            <person name="Santini S."/>
            <person name="Schenkelaars Q."/>
            <person name="Jourda C."/>
            <person name="Duchesne M."/>
            <person name="Belahbib H."/>
            <person name="Rocher C."/>
            <person name="Selva M."/>
            <person name="Riesgo A."/>
            <person name="Vervoort M."/>
            <person name="Leys S.P."/>
            <person name="Kodjabachian L."/>
            <person name="Le Bivic A."/>
            <person name="Borchiellini C."/>
            <person name="Claverie J.M."/>
            <person name="Renard E."/>
        </authorList>
    </citation>
    <scope>NUCLEOTIDE SEQUENCE [LARGE SCALE GENOMIC DNA]</scope>
    <source>
        <strain evidence="6">SPO-2</strain>
    </source>
</reference>
<proteinExistence type="predicted"/>
<dbReference type="Proteomes" id="UP001165289">
    <property type="component" value="Unassembled WGS sequence"/>
</dbReference>